<dbReference type="CDD" id="cd07377">
    <property type="entry name" value="WHTH_GntR"/>
    <property type="match status" value="1"/>
</dbReference>
<feature type="domain" description="HTH gntR-type" evidence="11">
    <location>
        <begin position="15"/>
        <end position="83"/>
    </location>
</feature>
<dbReference type="InterPro" id="IPR000524">
    <property type="entry name" value="Tscrpt_reg_HTH_GntR"/>
</dbReference>
<evidence type="ECO:0000313" key="13">
    <source>
        <dbReference type="Proteomes" id="UP000324646"/>
    </source>
</evidence>
<comment type="similarity">
    <text evidence="3">Belongs to the class-I pyridoxal-phosphate-dependent aminotransferase family.</text>
</comment>
<dbReference type="AlphaFoldDB" id="A0A5C0SDR2"/>
<keyword evidence="8" id="KW-0805">Transcription regulation</keyword>
<keyword evidence="7" id="KW-0663">Pyridoxal phosphate</keyword>
<dbReference type="Pfam" id="PF00392">
    <property type="entry name" value="GntR"/>
    <property type="match status" value="1"/>
</dbReference>
<dbReference type="SUPFAM" id="SSF53383">
    <property type="entry name" value="PLP-dependent transferases"/>
    <property type="match status" value="1"/>
</dbReference>
<evidence type="ECO:0000256" key="5">
    <source>
        <dbReference type="ARBA" id="ARBA00022576"/>
    </source>
</evidence>
<dbReference type="CDD" id="cd00609">
    <property type="entry name" value="AAT_like"/>
    <property type="match status" value="1"/>
</dbReference>
<dbReference type="PANTHER" id="PTHR46577">
    <property type="entry name" value="HTH-TYPE TRANSCRIPTIONAL REGULATORY PROTEIN GABR"/>
    <property type="match status" value="1"/>
</dbReference>
<dbReference type="RefSeq" id="WP_148809072.1">
    <property type="nucleotide sequence ID" value="NZ_CP042243.1"/>
</dbReference>
<dbReference type="GO" id="GO:0030170">
    <property type="term" value="F:pyridoxal phosphate binding"/>
    <property type="evidence" value="ECO:0007669"/>
    <property type="project" value="InterPro"/>
</dbReference>
<evidence type="ECO:0000256" key="4">
    <source>
        <dbReference type="ARBA" id="ARBA00011738"/>
    </source>
</evidence>
<gene>
    <name evidence="12" type="ORF">FQB35_05775</name>
</gene>
<dbReference type="GO" id="GO:0008483">
    <property type="term" value="F:transaminase activity"/>
    <property type="evidence" value="ECO:0007669"/>
    <property type="project" value="UniProtKB-KW"/>
</dbReference>
<evidence type="ECO:0000256" key="1">
    <source>
        <dbReference type="ARBA" id="ARBA00001933"/>
    </source>
</evidence>
<dbReference type="PANTHER" id="PTHR46577:SF1">
    <property type="entry name" value="HTH-TYPE TRANSCRIPTIONAL REGULATORY PROTEIN GABR"/>
    <property type="match status" value="1"/>
</dbReference>
<dbReference type="SUPFAM" id="SSF46785">
    <property type="entry name" value="Winged helix' DNA-binding domain"/>
    <property type="match status" value="1"/>
</dbReference>
<comment type="subunit">
    <text evidence="4">Homodimer.</text>
</comment>
<evidence type="ECO:0000256" key="10">
    <source>
        <dbReference type="ARBA" id="ARBA00023163"/>
    </source>
</evidence>
<dbReference type="PROSITE" id="PS50949">
    <property type="entry name" value="HTH_GNTR"/>
    <property type="match status" value="1"/>
</dbReference>
<dbReference type="Gene3D" id="3.90.1150.10">
    <property type="entry name" value="Aspartate Aminotransferase, domain 1"/>
    <property type="match status" value="1"/>
</dbReference>
<evidence type="ECO:0000259" key="11">
    <source>
        <dbReference type="PROSITE" id="PS50949"/>
    </source>
</evidence>
<proteinExistence type="inferred from homology"/>
<dbReference type="KEGG" id="crs:FQB35_05775"/>
<evidence type="ECO:0000313" key="12">
    <source>
        <dbReference type="EMBL" id="QEK11917.1"/>
    </source>
</evidence>
<dbReference type="Gene3D" id="3.40.640.10">
    <property type="entry name" value="Type I PLP-dependent aspartate aminotransferase-like (Major domain)"/>
    <property type="match status" value="1"/>
</dbReference>
<dbReference type="InterPro" id="IPR015422">
    <property type="entry name" value="PyrdxlP-dep_Trfase_small"/>
</dbReference>
<comment type="cofactor">
    <cofactor evidence="1">
        <name>pyridoxal 5'-phosphate</name>
        <dbReference type="ChEBI" id="CHEBI:597326"/>
    </cofactor>
</comment>
<keyword evidence="6 12" id="KW-0808">Transferase</keyword>
<dbReference type="InterPro" id="IPR015424">
    <property type="entry name" value="PyrdxlP-dep_Trfase"/>
</dbReference>
<sequence>MEIYREIYLDKNSPQHLYMQLFQKIRQLIIEEKLKANQKLPPIRQLANALGVNTSTIVNAYSLLEKEGFVYKKIGSGTFVSAKQDDDLSDELLKKYPLDEDIRLMDRGQIQIKENMISFASATPTSDLFPVEDFKILLNEVLDRDKGDAFGYQESQGYYPLRESLVNYLEEINIKTKPENIQIISGAQQGIDVISKALIDYKDTIIVESPTYTGAIGTFRSRGAKIISVPILNDGVDIKILEEKIQEYKPKLIYLMPNFQNPTGYSYSKEKKLKIIDLAEKYNTLIVEDDYLSDLSFYSEDNTTLKSLDRNDSVIYIKSFSKIFMPGLRLGFLVIPKKIHHRILAAKHTSDISTSGLNQRVFDLYLRKGIWKKHIRYMEKIYKERFDVMKSCIDKYFKDIEVQYYLPQGGLNFWFSLPEGYDSNKLYVEASKNNILILPGSIFFISKKESKCFRLSIASVYPKDIEIGIKSLSNVIKNLIEKDTNKRKRLDTYTPLL</sequence>
<keyword evidence="13" id="KW-1185">Reference proteome</keyword>
<dbReference type="InterPro" id="IPR036390">
    <property type="entry name" value="WH_DNA-bd_sf"/>
</dbReference>
<organism evidence="12 13">
    <name type="scientific">Crassaminicella thermophila</name>
    <dbReference type="NCBI Taxonomy" id="2599308"/>
    <lineage>
        <taxon>Bacteria</taxon>
        <taxon>Bacillati</taxon>
        <taxon>Bacillota</taxon>
        <taxon>Clostridia</taxon>
        <taxon>Eubacteriales</taxon>
        <taxon>Clostridiaceae</taxon>
        <taxon>Crassaminicella</taxon>
    </lineage>
</organism>
<comment type="similarity">
    <text evidence="2">In the C-terminal section; belongs to the class-I pyridoxal-phosphate-dependent aminotransferase family.</text>
</comment>
<dbReference type="EMBL" id="CP042243">
    <property type="protein sequence ID" value="QEK11917.1"/>
    <property type="molecule type" value="Genomic_DNA"/>
</dbReference>
<accession>A0A5C0SDR2</accession>
<dbReference type="Proteomes" id="UP000324646">
    <property type="component" value="Chromosome"/>
</dbReference>
<dbReference type="FunFam" id="3.40.640.10:FF:000053">
    <property type="entry name" value="Aminotransferase, class I"/>
    <property type="match status" value="1"/>
</dbReference>
<dbReference type="InterPro" id="IPR036388">
    <property type="entry name" value="WH-like_DNA-bd_sf"/>
</dbReference>
<dbReference type="Gene3D" id="1.10.10.10">
    <property type="entry name" value="Winged helix-like DNA-binding domain superfamily/Winged helix DNA-binding domain"/>
    <property type="match status" value="1"/>
</dbReference>
<reference evidence="12 13" key="1">
    <citation type="submission" date="2019-07" db="EMBL/GenBank/DDBJ databases">
        <title>Complete genome of Crassaminicella thermophila SY095.</title>
        <authorList>
            <person name="Li X."/>
        </authorList>
    </citation>
    <scope>NUCLEOTIDE SEQUENCE [LARGE SCALE GENOMIC DNA]</scope>
    <source>
        <strain evidence="12 13">SY095</strain>
    </source>
</reference>
<evidence type="ECO:0000256" key="7">
    <source>
        <dbReference type="ARBA" id="ARBA00022898"/>
    </source>
</evidence>
<protein>
    <submittedName>
        <fullName evidence="12">PLP-dependent aminotransferase family protein</fullName>
    </submittedName>
</protein>
<dbReference type="SMART" id="SM00345">
    <property type="entry name" value="HTH_GNTR"/>
    <property type="match status" value="1"/>
</dbReference>
<dbReference type="GO" id="GO:0003700">
    <property type="term" value="F:DNA-binding transcription factor activity"/>
    <property type="evidence" value="ECO:0007669"/>
    <property type="project" value="InterPro"/>
</dbReference>
<dbReference type="GO" id="GO:0003677">
    <property type="term" value="F:DNA binding"/>
    <property type="evidence" value="ECO:0007669"/>
    <property type="project" value="UniProtKB-KW"/>
</dbReference>
<name>A0A5C0SDR2_CRATE</name>
<keyword evidence="9" id="KW-0238">DNA-binding</keyword>
<evidence type="ECO:0000256" key="2">
    <source>
        <dbReference type="ARBA" id="ARBA00005384"/>
    </source>
</evidence>
<keyword evidence="10" id="KW-0804">Transcription</keyword>
<evidence type="ECO:0000256" key="9">
    <source>
        <dbReference type="ARBA" id="ARBA00023125"/>
    </source>
</evidence>
<dbReference type="OrthoDB" id="9802328at2"/>
<keyword evidence="5 12" id="KW-0032">Aminotransferase</keyword>
<evidence type="ECO:0000256" key="8">
    <source>
        <dbReference type="ARBA" id="ARBA00023015"/>
    </source>
</evidence>
<evidence type="ECO:0000256" key="6">
    <source>
        <dbReference type="ARBA" id="ARBA00022679"/>
    </source>
</evidence>
<evidence type="ECO:0000256" key="3">
    <source>
        <dbReference type="ARBA" id="ARBA00007441"/>
    </source>
</evidence>
<dbReference type="InterPro" id="IPR015421">
    <property type="entry name" value="PyrdxlP-dep_Trfase_major"/>
</dbReference>
<dbReference type="InterPro" id="IPR051446">
    <property type="entry name" value="HTH_trans_reg/aminotransferase"/>
</dbReference>
<dbReference type="Pfam" id="PF00155">
    <property type="entry name" value="Aminotran_1_2"/>
    <property type="match status" value="1"/>
</dbReference>
<dbReference type="InterPro" id="IPR004839">
    <property type="entry name" value="Aminotransferase_I/II_large"/>
</dbReference>